<proteinExistence type="predicted"/>
<dbReference type="EMBL" id="UYRT01079497">
    <property type="protein sequence ID" value="VDN20839.1"/>
    <property type="molecule type" value="Genomic_DNA"/>
</dbReference>
<dbReference type="InterPro" id="IPR050341">
    <property type="entry name" value="PP1_catalytic_subunit"/>
</dbReference>
<dbReference type="Proteomes" id="UP000271098">
    <property type="component" value="Unassembled WGS sequence"/>
</dbReference>
<protein>
    <submittedName>
        <fullName evidence="3">SER_THR_PHOSPHATASE domain-containing protein</fullName>
    </submittedName>
</protein>
<name>A0A183DVB9_9BILA</name>
<keyword evidence="2" id="KW-1185">Reference proteome</keyword>
<organism evidence="3">
    <name type="scientific">Gongylonema pulchrum</name>
    <dbReference type="NCBI Taxonomy" id="637853"/>
    <lineage>
        <taxon>Eukaryota</taxon>
        <taxon>Metazoa</taxon>
        <taxon>Ecdysozoa</taxon>
        <taxon>Nematoda</taxon>
        <taxon>Chromadorea</taxon>
        <taxon>Rhabditida</taxon>
        <taxon>Spirurina</taxon>
        <taxon>Spiruromorpha</taxon>
        <taxon>Spiruroidea</taxon>
        <taxon>Gongylonematidae</taxon>
        <taxon>Gongylonema</taxon>
    </lineage>
</organism>
<reference evidence="3" key="1">
    <citation type="submission" date="2016-06" db="UniProtKB">
        <authorList>
            <consortium name="WormBaseParasite"/>
        </authorList>
    </citation>
    <scope>IDENTIFICATION</scope>
</reference>
<dbReference type="InterPro" id="IPR006186">
    <property type="entry name" value="Ser/Thr-sp_prot-phosphatase"/>
</dbReference>
<dbReference type="OrthoDB" id="5826368at2759"/>
<dbReference type="Gene3D" id="3.60.21.10">
    <property type="match status" value="1"/>
</dbReference>
<reference evidence="1 2" key="2">
    <citation type="submission" date="2018-11" db="EMBL/GenBank/DDBJ databases">
        <authorList>
            <consortium name="Pathogen Informatics"/>
        </authorList>
    </citation>
    <scope>NUCLEOTIDE SEQUENCE [LARGE SCALE GENOMIC DNA]</scope>
</reference>
<sequence length="233" mass="26527">MLSPSKRILLQKSGEPLDGCLTFEEFADVLKSMAEANLTEMESAAATPTEPVTYLNYEVHESLGFDCAVIVRTETTKFESLLIRMIEQGPGYFNLEGYELYELFTEVSEIFRVEKSLLEIPADVVVVGEIRGRYSDLLRWFQLYGYPPRRRYLFLGGIIDQECAESIETIAFLAAFKITAPHHIYIIRGATEFFPFHVRNRFPRKLCTILSSFIMRICSELPTAATIGNKILA</sequence>
<dbReference type="GO" id="GO:0004722">
    <property type="term" value="F:protein serine/threonine phosphatase activity"/>
    <property type="evidence" value="ECO:0007669"/>
    <property type="project" value="TreeGrafter"/>
</dbReference>
<dbReference type="GO" id="GO:0005737">
    <property type="term" value="C:cytoplasm"/>
    <property type="evidence" value="ECO:0007669"/>
    <property type="project" value="TreeGrafter"/>
</dbReference>
<evidence type="ECO:0000313" key="1">
    <source>
        <dbReference type="EMBL" id="VDN20839.1"/>
    </source>
</evidence>
<dbReference type="PRINTS" id="PR00114">
    <property type="entry name" value="STPHPHTASE"/>
</dbReference>
<dbReference type="SUPFAM" id="SSF56300">
    <property type="entry name" value="Metallo-dependent phosphatases"/>
    <property type="match status" value="1"/>
</dbReference>
<evidence type="ECO:0000313" key="3">
    <source>
        <dbReference type="WBParaSite" id="GPUH_0001267401-mRNA-1"/>
    </source>
</evidence>
<dbReference type="WBParaSite" id="GPUH_0001267401-mRNA-1">
    <property type="protein sequence ID" value="GPUH_0001267401-mRNA-1"/>
    <property type="gene ID" value="GPUH_0001267401"/>
</dbReference>
<gene>
    <name evidence="1" type="ORF">GPUH_LOCUS12660</name>
</gene>
<dbReference type="PANTHER" id="PTHR11668:SF290">
    <property type="entry name" value="SERINE_THREONINE SPECIFIC PROTEIN PHOSPHATASES DOMAIN-CONTAINING PROTEIN"/>
    <property type="match status" value="1"/>
</dbReference>
<dbReference type="InterPro" id="IPR029052">
    <property type="entry name" value="Metallo-depent_PP-like"/>
</dbReference>
<accession>A0A183DVB9</accession>
<dbReference type="AlphaFoldDB" id="A0A183DVB9"/>
<evidence type="ECO:0000313" key="2">
    <source>
        <dbReference type="Proteomes" id="UP000271098"/>
    </source>
</evidence>
<dbReference type="GO" id="GO:0005634">
    <property type="term" value="C:nucleus"/>
    <property type="evidence" value="ECO:0007669"/>
    <property type="project" value="TreeGrafter"/>
</dbReference>
<dbReference type="PANTHER" id="PTHR11668">
    <property type="entry name" value="SERINE/THREONINE PROTEIN PHOSPHATASE"/>
    <property type="match status" value="1"/>
</dbReference>